<evidence type="ECO:0000256" key="4">
    <source>
        <dbReference type="SAM" id="MobiDB-lite"/>
    </source>
</evidence>
<keyword evidence="7" id="KW-1185">Reference proteome</keyword>
<keyword evidence="2 3" id="KW-0371">Homeobox</keyword>
<comment type="subcellular location">
    <subcellularLocation>
        <location evidence="1 2 3">Nucleus</location>
    </subcellularLocation>
</comment>
<protein>
    <recommendedName>
        <fullName evidence="5">Homeobox domain-containing protein</fullName>
    </recommendedName>
</protein>
<feature type="compositionally biased region" description="Low complexity" evidence="4">
    <location>
        <begin position="324"/>
        <end position="338"/>
    </location>
</feature>
<reference evidence="6 7" key="1">
    <citation type="submission" date="2023-11" db="EMBL/GenBank/DDBJ databases">
        <title>Halocaridina rubra genome assembly.</title>
        <authorList>
            <person name="Smith C."/>
        </authorList>
    </citation>
    <scope>NUCLEOTIDE SEQUENCE [LARGE SCALE GENOMIC DNA]</scope>
    <source>
        <strain evidence="6">EP-1</strain>
        <tissue evidence="6">Whole</tissue>
    </source>
</reference>
<evidence type="ECO:0000256" key="3">
    <source>
        <dbReference type="RuleBase" id="RU000682"/>
    </source>
</evidence>
<feature type="region of interest" description="Disordered" evidence="4">
    <location>
        <begin position="51"/>
        <end position="74"/>
    </location>
</feature>
<evidence type="ECO:0000313" key="6">
    <source>
        <dbReference type="EMBL" id="KAK7066361.1"/>
    </source>
</evidence>
<dbReference type="EMBL" id="JAXCGZ010019245">
    <property type="protein sequence ID" value="KAK7066361.1"/>
    <property type="molecule type" value="Genomic_DNA"/>
</dbReference>
<proteinExistence type="predicted"/>
<gene>
    <name evidence="6" type="ORF">SK128_027859</name>
</gene>
<dbReference type="AlphaFoldDB" id="A0AAN8WHW2"/>
<keyword evidence="2 3" id="KW-0539">Nucleus</keyword>
<dbReference type="PROSITE" id="PS50071">
    <property type="entry name" value="HOMEOBOX_2"/>
    <property type="match status" value="1"/>
</dbReference>
<dbReference type="SMART" id="SM00389">
    <property type="entry name" value="HOX"/>
    <property type="match status" value="1"/>
</dbReference>
<dbReference type="GO" id="GO:0003677">
    <property type="term" value="F:DNA binding"/>
    <property type="evidence" value="ECO:0007669"/>
    <property type="project" value="UniProtKB-UniRule"/>
</dbReference>
<dbReference type="Proteomes" id="UP001381693">
    <property type="component" value="Unassembled WGS sequence"/>
</dbReference>
<feature type="region of interest" description="Disordered" evidence="4">
    <location>
        <begin position="8"/>
        <end position="30"/>
    </location>
</feature>
<feature type="DNA-binding region" description="Homeobox" evidence="2">
    <location>
        <begin position="229"/>
        <end position="275"/>
    </location>
</feature>
<keyword evidence="2 3" id="KW-0238">DNA-binding</keyword>
<evidence type="ECO:0000256" key="2">
    <source>
        <dbReference type="PROSITE-ProRule" id="PRU00108"/>
    </source>
</evidence>
<accession>A0AAN8WHW2</accession>
<evidence type="ECO:0000259" key="5">
    <source>
        <dbReference type="PROSITE" id="PS50071"/>
    </source>
</evidence>
<dbReference type="Pfam" id="PF00046">
    <property type="entry name" value="Homeodomain"/>
    <property type="match status" value="1"/>
</dbReference>
<feature type="domain" description="Homeobox" evidence="5">
    <location>
        <begin position="227"/>
        <end position="274"/>
    </location>
</feature>
<feature type="region of interest" description="Disordered" evidence="4">
    <location>
        <begin position="275"/>
        <end position="340"/>
    </location>
</feature>
<feature type="compositionally biased region" description="Polar residues" evidence="4">
    <location>
        <begin position="308"/>
        <end position="322"/>
    </location>
</feature>
<dbReference type="GO" id="GO:0005634">
    <property type="term" value="C:nucleus"/>
    <property type="evidence" value="ECO:0007669"/>
    <property type="project" value="UniProtKB-SubCell"/>
</dbReference>
<dbReference type="Gene3D" id="1.10.10.60">
    <property type="entry name" value="Homeodomain-like"/>
    <property type="match status" value="1"/>
</dbReference>
<feature type="compositionally biased region" description="Basic and acidic residues" evidence="4">
    <location>
        <begin position="279"/>
        <end position="291"/>
    </location>
</feature>
<evidence type="ECO:0000313" key="7">
    <source>
        <dbReference type="Proteomes" id="UP001381693"/>
    </source>
</evidence>
<dbReference type="InterPro" id="IPR001356">
    <property type="entry name" value="HD"/>
</dbReference>
<dbReference type="SUPFAM" id="SSF46689">
    <property type="entry name" value="Homeodomain-like"/>
    <property type="match status" value="1"/>
</dbReference>
<dbReference type="InterPro" id="IPR009057">
    <property type="entry name" value="Homeodomain-like_sf"/>
</dbReference>
<name>A0AAN8WHW2_HALRR</name>
<organism evidence="6 7">
    <name type="scientific">Halocaridina rubra</name>
    <name type="common">Hawaiian red shrimp</name>
    <dbReference type="NCBI Taxonomy" id="373956"/>
    <lineage>
        <taxon>Eukaryota</taxon>
        <taxon>Metazoa</taxon>
        <taxon>Ecdysozoa</taxon>
        <taxon>Arthropoda</taxon>
        <taxon>Crustacea</taxon>
        <taxon>Multicrustacea</taxon>
        <taxon>Malacostraca</taxon>
        <taxon>Eumalacostraca</taxon>
        <taxon>Eucarida</taxon>
        <taxon>Decapoda</taxon>
        <taxon>Pleocyemata</taxon>
        <taxon>Caridea</taxon>
        <taxon>Atyoidea</taxon>
        <taxon>Atyidae</taxon>
        <taxon>Halocaridina</taxon>
    </lineage>
</organism>
<comment type="caution">
    <text evidence="6">The sequence shown here is derived from an EMBL/GenBank/DDBJ whole genome shotgun (WGS) entry which is preliminary data.</text>
</comment>
<sequence>MLTQLELLTASGTAGNDEDSGMSVSPLDGLTDYPIEQTEFEYFESTLGSDSYYDVSPPHDIQDSLPPPPSLTTSTVYTSSSLYDTSLSNGSSVVLPKQEDDMKSFQDDGLEAFQNEDIKPLQDISLKSFKSELQPLSEVLEASQNNPEGVYGGSMKFTEDRITFEDDSTTYSGFSNDVFDSNSMTAADFNLGSLYDTFDANLHANIVPETRTTFDEGNGKGKIGPLQRRALDSIFSVTEKPSRGLVLHIAAELGLHHLTVKNFFSNGRRRLRRAAARLNDPERTRRENERRKEKRRLAAKASAALSSGENKSNNNSLHSTKVLSPRSSTESPSPKETPFISLERRALMEKLADKVQRSKAQKSLANDLGMLHSTTSTDYFRNPQELIAQPPNDILSQASQDILSQSTQGLLSEFPHDFLVETTPDLSQSSASSLLNPNTDPWNFF</sequence>
<evidence type="ECO:0000256" key="1">
    <source>
        <dbReference type="ARBA" id="ARBA00004123"/>
    </source>
</evidence>
<dbReference type="CDD" id="cd00086">
    <property type="entry name" value="homeodomain"/>
    <property type="match status" value="1"/>
</dbReference>